<keyword evidence="12" id="KW-1185">Reference proteome</keyword>
<name>A0A7M7JXD0_VARDE</name>
<dbReference type="GO" id="GO:0005975">
    <property type="term" value="P:carbohydrate metabolic process"/>
    <property type="evidence" value="ECO:0007669"/>
    <property type="project" value="InterPro"/>
</dbReference>
<evidence type="ECO:0000256" key="3">
    <source>
        <dbReference type="ARBA" id="ARBA00022824"/>
    </source>
</evidence>
<keyword evidence="6" id="KW-0479">Metal-binding</keyword>
<keyword evidence="3" id="KW-0256">Endoplasmic reticulum</keyword>
<keyword evidence="7" id="KW-0378">Hydrolase</keyword>
<dbReference type="Proteomes" id="UP000594260">
    <property type="component" value="Unplaced"/>
</dbReference>
<feature type="chain" id="PRO_5029583242" description="alpha-1,2-Mannosidase" evidence="9">
    <location>
        <begin position="36"/>
        <end position="952"/>
    </location>
</feature>
<proteinExistence type="inferred from homology"/>
<feature type="binding site" evidence="6">
    <location>
        <position position="511"/>
    </location>
    <ligand>
        <name>Ca(2+)</name>
        <dbReference type="ChEBI" id="CHEBI:29108"/>
    </ligand>
</feature>
<feature type="signal peptide" evidence="9">
    <location>
        <begin position="1"/>
        <end position="35"/>
    </location>
</feature>
<dbReference type="OMA" id="RRWDRRE"/>
<feature type="active site" description="Proton donor" evidence="5">
    <location>
        <position position="407"/>
    </location>
</feature>
<protein>
    <recommendedName>
        <fullName evidence="7">alpha-1,2-Mannosidase</fullName>
        <ecNumber evidence="7">3.2.1.-</ecNumber>
    </recommendedName>
</protein>
<dbReference type="InParanoid" id="A0A7M7JXD0"/>
<evidence type="ECO:0000256" key="1">
    <source>
        <dbReference type="ARBA" id="ARBA00004240"/>
    </source>
</evidence>
<keyword evidence="6" id="KW-0106">Calcium</keyword>
<dbReference type="GO" id="GO:0044322">
    <property type="term" value="C:endoplasmic reticulum quality control compartment"/>
    <property type="evidence" value="ECO:0007669"/>
    <property type="project" value="GOC"/>
</dbReference>
<dbReference type="InterPro" id="IPR046450">
    <property type="entry name" value="PA_dom_sf"/>
</dbReference>
<feature type="compositionally biased region" description="Low complexity" evidence="8">
    <location>
        <begin position="821"/>
        <end position="832"/>
    </location>
</feature>
<dbReference type="InterPro" id="IPR044674">
    <property type="entry name" value="EDEM1/2/3"/>
</dbReference>
<dbReference type="Gene3D" id="3.50.30.30">
    <property type="match status" value="1"/>
</dbReference>
<dbReference type="InterPro" id="IPR012341">
    <property type="entry name" value="6hp_glycosidase-like_sf"/>
</dbReference>
<dbReference type="SUPFAM" id="SSF52025">
    <property type="entry name" value="PA domain"/>
    <property type="match status" value="1"/>
</dbReference>
<evidence type="ECO:0000256" key="4">
    <source>
        <dbReference type="ARBA" id="ARBA00023180"/>
    </source>
</evidence>
<dbReference type="InterPro" id="IPR036026">
    <property type="entry name" value="Seven-hairpin_glycosidases"/>
</dbReference>
<comment type="similarity">
    <text evidence="2 7">Belongs to the glycosyl hydrolase 47 family.</text>
</comment>
<dbReference type="Gene3D" id="1.50.10.10">
    <property type="match status" value="1"/>
</dbReference>
<dbReference type="GO" id="GO:0005509">
    <property type="term" value="F:calcium ion binding"/>
    <property type="evidence" value="ECO:0007669"/>
    <property type="project" value="InterPro"/>
</dbReference>
<reference evidence="11" key="1">
    <citation type="submission" date="2021-01" db="UniProtKB">
        <authorList>
            <consortium name="EnsemblMetazoa"/>
        </authorList>
    </citation>
    <scope>IDENTIFICATION</scope>
</reference>
<evidence type="ECO:0000256" key="6">
    <source>
        <dbReference type="PIRSR" id="PIRSR601382-2"/>
    </source>
</evidence>
<dbReference type="Pfam" id="PF02225">
    <property type="entry name" value="PA"/>
    <property type="match status" value="1"/>
</dbReference>
<feature type="active site" evidence="5">
    <location>
        <position position="313"/>
    </location>
</feature>
<dbReference type="PRINTS" id="PR00747">
    <property type="entry name" value="GLYHDRLASE47"/>
</dbReference>
<dbReference type="GO" id="GO:1904380">
    <property type="term" value="P:endoplasmic reticulum mannose trimming"/>
    <property type="evidence" value="ECO:0007669"/>
    <property type="project" value="InterPro"/>
</dbReference>
<feature type="active site" description="Proton donor" evidence="5">
    <location>
        <position position="168"/>
    </location>
</feature>
<comment type="subcellular location">
    <subcellularLocation>
        <location evidence="1">Endoplasmic reticulum</location>
    </subcellularLocation>
</comment>
<evidence type="ECO:0000256" key="7">
    <source>
        <dbReference type="RuleBase" id="RU361193"/>
    </source>
</evidence>
<dbReference type="InterPro" id="IPR001382">
    <property type="entry name" value="Glyco_hydro_47"/>
</dbReference>
<dbReference type="AlphaFoldDB" id="A0A7M7JXD0"/>
<dbReference type="OrthoDB" id="8118055at2759"/>
<evidence type="ECO:0000256" key="5">
    <source>
        <dbReference type="PIRSR" id="PIRSR601382-1"/>
    </source>
</evidence>
<evidence type="ECO:0000256" key="2">
    <source>
        <dbReference type="ARBA" id="ARBA00007658"/>
    </source>
</evidence>
<dbReference type="RefSeq" id="XP_022658488.1">
    <property type="nucleotide sequence ID" value="XM_022802753.1"/>
</dbReference>
<keyword evidence="7" id="KW-0326">Glycosidase</keyword>
<feature type="domain" description="PA" evidence="10">
    <location>
        <begin position="701"/>
        <end position="793"/>
    </location>
</feature>
<dbReference type="PANTHER" id="PTHR45679">
    <property type="entry name" value="ER DEGRADATION-ENHANCING ALPHA-MANNOSIDASE-LIKE PROTEIN 2"/>
    <property type="match status" value="1"/>
</dbReference>
<sequence length="952" mass="103655">MASTRQIKSKNIKIGRPILALWLAFTTSLCCGVAASASAASSAAASSTGAGDTSASTSTASGNRLMDTEERLRLRDQVKEMFLHGYNSYMAHAFPADELMPLSCKGRFRGVEENRGDIDDALGNFSLTLVDSADTLVILGELDEFERAVKLIIENVRVDNDVVVSVFETNIRMLGGLLSNHILTKYLQETRGRMPWYNGELLVLAKELGLRLLPSFNSTTGIPHPRINLRWGMKSPSMPKASETCTACAGTMLLELAALSRLTGESVFEAKARKAMDYLWLQRHRSSDLVGTVINVNSGDWVRRDSGVGAGIDSYYEYCLKGYILLGEDAYLERFERHYAAVMKYISQGPMLVDVHMHRPTTNAKNFMDALLAFWPGLQVLKGDIKPAIETHEMLYQVMQRHNFLPEAFTTDFQVHWGQHPLRPEFIESTYFLYKATDDPYYLEVGRRVVDSLQSLARVPCGFAAVKDVRTGSKDDRMDSFVLAETFKYLYLLFADKADVPLAIDQFIFTTEAHLLPLSLSQRRPSPASTELNTTASLAAGAIGTSAGVTLLHSRYAADTAECPNSEVARNADKVRLPLKNLVEDTCPSQPVKKRRLLASQFDVSNPLHVQLARQMGVQVAVLGDGRMQLVHNAAHAASSADGQEGLLFMHEMIQLAKQTNSRPETEMRSVQFMRDDDKLVVIPAGPAQFGPDLGNSNNQVSGEIVLAAPPKVCHGVANCAAMTGRIALLERGDCMFIEKARHVQRCGAIGAIVLDTAPDTSARAAAMFAMSGDGGQDDPSIPVLFLFSLDAKPLLEAIKVQPKLQVTLGDAVPAGPVLPTSGGSLTSGASGNADSTDGTVARSVPGAGDFEADLNKLLQQIHNLQASRFPDLSKYKDRLKKLLLNILVRQSKDFNSALAKLGMLGVVEPDDPLGALPDACDPHSCTNPAISQELLADYFAGHVCQMCPLTT</sequence>
<dbReference type="GeneID" id="111249194"/>
<dbReference type="PANTHER" id="PTHR45679:SF2">
    <property type="entry name" value="ER DEGRADATION-ENHANCING ALPHA-MANNOSIDASE-LIKE PROTEIN 3"/>
    <property type="match status" value="1"/>
</dbReference>
<dbReference type="GO" id="GO:0004571">
    <property type="term" value="F:mannosyl-oligosaccharide 1,2-alpha-mannosidase activity"/>
    <property type="evidence" value="ECO:0007669"/>
    <property type="project" value="InterPro"/>
</dbReference>
<dbReference type="KEGG" id="vde:111249194"/>
<dbReference type="SUPFAM" id="SSF48225">
    <property type="entry name" value="Seven-hairpin glycosidases"/>
    <property type="match status" value="1"/>
</dbReference>
<dbReference type="FunCoup" id="A0A7M7JXD0">
    <property type="interactions" value="1641"/>
</dbReference>
<evidence type="ECO:0000313" key="11">
    <source>
        <dbReference type="EnsemblMetazoa" id="XP_022658488"/>
    </source>
</evidence>
<evidence type="ECO:0000256" key="8">
    <source>
        <dbReference type="SAM" id="MobiDB-lite"/>
    </source>
</evidence>
<evidence type="ECO:0000256" key="9">
    <source>
        <dbReference type="SAM" id="SignalP"/>
    </source>
</evidence>
<keyword evidence="4" id="KW-0325">Glycoprotein</keyword>
<feature type="active site" evidence="5">
    <location>
        <position position="425"/>
    </location>
</feature>
<keyword evidence="9" id="KW-0732">Signal</keyword>
<organism evidence="11 12">
    <name type="scientific">Varroa destructor</name>
    <name type="common">Honeybee mite</name>
    <dbReference type="NCBI Taxonomy" id="109461"/>
    <lineage>
        <taxon>Eukaryota</taxon>
        <taxon>Metazoa</taxon>
        <taxon>Ecdysozoa</taxon>
        <taxon>Arthropoda</taxon>
        <taxon>Chelicerata</taxon>
        <taxon>Arachnida</taxon>
        <taxon>Acari</taxon>
        <taxon>Parasitiformes</taxon>
        <taxon>Mesostigmata</taxon>
        <taxon>Gamasina</taxon>
        <taxon>Dermanyssoidea</taxon>
        <taxon>Varroidae</taxon>
        <taxon>Varroa</taxon>
    </lineage>
</organism>
<dbReference type="Pfam" id="PF01532">
    <property type="entry name" value="Glyco_hydro_47"/>
    <property type="match status" value="1"/>
</dbReference>
<evidence type="ECO:0000259" key="10">
    <source>
        <dbReference type="Pfam" id="PF02225"/>
    </source>
</evidence>
<dbReference type="GO" id="GO:0016020">
    <property type="term" value="C:membrane"/>
    <property type="evidence" value="ECO:0007669"/>
    <property type="project" value="InterPro"/>
</dbReference>
<dbReference type="EC" id="3.2.1.-" evidence="7"/>
<feature type="region of interest" description="Disordered" evidence="8">
    <location>
        <begin position="820"/>
        <end position="840"/>
    </location>
</feature>
<comment type="cofactor">
    <cofactor evidence="6">
        <name>Ca(2+)</name>
        <dbReference type="ChEBI" id="CHEBI:29108"/>
    </cofactor>
</comment>
<evidence type="ECO:0000313" key="12">
    <source>
        <dbReference type="Proteomes" id="UP000594260"/>
    </source>
</evidence>
<dbReference type="EnsemblMetazoa" id="XM_022802753">
    <property type="protein sequence ID" value="XP_022658488"/>
    <property type="gene ID" value="LOC111249194"/>
</dbReference>
<accession>A0A7M7JXD0</accession>
<dbReference type="InterPro" id="IPR003137">
    <property type="entry name" value="PA_domain"/>
</dbReference>